<feature type="compositionally biased region" description="Basic residues" evidence="2">
    <location>
        <begin position="414"/>
        <end position="438"/>
    </location>
</feature>
<name>A0ABQ6MX68_9STRA</name>
<feature type="transmembrane region" description="Helical" evidence="3">
    <location>
        <begin position="1251"/>
        <end position="1272"/>
    </location>
</feature>
<reference evidence="5 6" key="1">
    <citation type="journal article" date="2023" name="Commun. Biol.">
        <title>Genome analysis of Parmales, the sister group of diatoms, reveals the evolutionary specialization of diatoms from phago-mixotrophs to photoautotrophs.</title>
        <authorList>
            <person name="Ban H."/>
            <person name="Sato S."/>
            <person name="Yoshikawa S."/>
            <person name="Yamada K."/>
            <person name="Nakamura Y."/>
            <person name="Ichinomiya M."/>
            <person name="Sato N."/>
            <person name="Blanc-Mathieu R."/>
            <person name="Endo H."/>
            <person name="Kuwata A."/>
            <person name="Ogata H."/>
        </authorList>
    </citation>
    <scope>NUCLEOTIDE SEQUENCE [LARGE SCALE GENOMIC DNA]</scope>
</reference>
<feature type="compositionally biased region" description="Basic residues" evidence="2">
    <location>
        <begin position="1"/>
        <end position="20"/>
    </location>
</feature>
<keyword evidence="3" id="KW-0472">Membrane</keyword>
<dbReference type="Proteomes" id="UP001165060">
    <property type="component" value="Unassembled WGS sequence"/>
</dbReference>
<feature type="region of interest" description="Disordered" evidence="2">
    <location>
        <begin position="224"/>
        <end position="309"/>
    </location>
</feature>
<keyword evidence="3" id="KW-0812">Transmembrane</keyword>
<gene>
    <name evidence="5" type="ORF">TeGR_g6072</name>
</gene>
<feature type="transmembrane region" description="Helical" evidence="3">
    <location>
        <begin position="754"/>
        <end position="782"/>
    </location>
</feature>
<dbReference type="InterPro" id="IPR000731">
    <property type="entry name" value="SSD"/>
</dbReference>
<dbReference type="InterPro" id="IPR051697">
    <property type="entry name" value="Patched_domain-protein"/>
</dbReference>
<feature type="transmembrane region" description="Helical" evidence="3">
    <location>
        <begin position="803"/>
        <end position="823"/>
    </location>
</feature>
<dbReference type="Gene3D" id="1.20.1640.10">
    <property type="entry name" value="Multidrug efflux transporter AcrB transmembrane domain"/>
    <property type="match status" value="2"/>
</dbReference>
<feature type="compositionally biased region" description="Low complexity" evidence="2">
    <location>
        <begin position="295"/>
        <end position="307"/>
    </location>
</feature>
<dbReference type="EMBL" id="BRYB01001836">
    <property type="protein sequence ID" value="GMI34660.1"/>
    <property type="molecule type" value="Genomic_DNA"/>
</dbReference>
<feature type="region of interest" description="Disordered" evidence="2">
    <location>
        <begin position="1"/>
        <end position="33"/>
    </location>
</feature>
<protein>
    <recommendedName>
        <fullName evidence="4">SSD domain-containing protein</fullName>
    </recommendedName>
</protein>
<accession>A0ABQ6MX68</accession>
<dbReference type="Pfam" id="PF12349">
    <property type="entry name" value="Sterol-sensing"/>
    <property type="match status" value="1"/>
</dbReference>
<dbReference type="PANTHER" id="PTHR10796:SF92">
    <property type="entry name" value="PATCHED-RELATED, ISOFORM A"/>
    <property type="match status" value="1"/>
</dbReference>
<feature type="domain" description="SSD" evidence="4">
    <location>
        <begin position="698"/>
        <end position="857"/>
    </location>
</feature>
<evidence type="ECO:0000256" key="1">
    <source>
        <dbReference type="ARBA" id="ARBA00005585"/>
    </source>
</evidence>
<evidence type="ECO:0000256" key="3">
    <source>
        <dbReference type="SAM" id="Phobius"/>
    </source>
</evidence>
<dbReference type="InterPro" id="IPR053958">
    <property type="entry name" value="HMGCR/SNAP/NPC1-like_SSD"/>
</dbReference>
<comment type="similarity">
    <text evidence="1">Belongs to the patched family.</text>
</comment>
<evidence type="ECO:0000256" key="2">
    <source>
        <dbReference type="SAM" id="MobiDB-lite"/>
    </source>
</evidence>
<keyword evidence="6" id="KW-1185">Reference proteome</keyword>
<feature type="compositionally biased region" description="Low complexity" evidence="2">
    <location>
        <begin position="232"/>
        <end position="263"/>
    </location>
</feature>
<dbReference type="PROSITE" id="PS50156">
    <property type="entry name" value="SSD"/>
    <property type="match status" value="1"/>
</dbReference>
<dbReference type="SUPFAM" id="SSF82866">
    <property type="entry name" value="Multidrug efflux transporter AcrB transmembrane domain"/>
    <property type="match status" value="2"/>
</dbReference>
<evidence type="ECO:0000259" key="4">
    <source>
        <dbReference type="PROSITE" id="PS50156"/>
    </source>
</evidence>
<evidence type="ECO:0000313" key="6">
    <source>
        <dbReference type="Proteomes" id="UP001165060"/>
    </source>
</evidence>
<comment type="caution">
    <text evidence="5">The sequence shown here is derived from an EMBL/GenBank/DDBJ whole genome shotgun (WGS) entry which is preliminary data.</text>
</comment>
<keyword evidence="3" id="KW-1133">Transmembrane helix</keyword>
<sequence length="1291" mass="140288">MIAASKKKISAGRRVKRAARVARGEERRSNRVAGRDGGLVEIAAGVADKDVRAVEQGTGAERGDEEYWGAMDEDQIKLRGADTRVRLEEDYEMTEAEKKALEGSMGASYLSKFEEFLKYFDKVSPANCRAVMKQVHKLARGEGITYGGWAEGVCFKQGVKITPLSDLIELFAEAGMMEDRYGRDKGNGWLMKHPIKKLLMFQQFALNNPEFLASKSELRDYVEDNDYDSDADSSAGDAENVAAAANQTTTTTTTTTTSSSSSSASPREPGRASKKAPKPKPVTPARSPAGKRKAASPARTPASPAKAMPAAGDRLLVKWGRETLPALVVKANAREVPDSAGSESRAKVDGFVVSWKTVGDDSESFIQLKGGVKWMIDDSAGAEEKGEKEKEPDAAADLDPWAAVGEALAESPKKQKKERTPAKAKGKAARKSPAKGKGKAQAAEPAADFDPWAVIGATMLFGMNAPKLYMETANYELWVPRSSMAYANYKHISSNFISGDRGIVMMIQAKDGGDALREEILQEVLEIGQNITEDIVGDEYGVGFSTFCNRAAVDLPCDWSNLLQVFEYDPNILAGAAAGGQLVPAIEALGEMVPLTALIGGIEYGGENGTSLVSAKVLRVVWVMTGYNTTDERYFDTATREETLLTDEVRDFELKILDKFLWDWSDEELGAHRLTSIDTIVERSVDDEIGRLIAVDAKLFMISIFMIVVILAVTFSLPPKKFCTDSRMAVGFASFFVVIFAVMFAFGVMGLTGITGNAICIMIMFIVAGVGVDDCIVVENFYSKAIDQGKPVGSRLGDALERGGLAVFLTSASSILAFASGATSDMPGVVQFCSCGALCFTWVFCLAVTFFPAMLVLDQRRIEKKMPDCACCFTPAICCPPAPVAADASAKEEDDNEVPMTAIGRILTPILTTPIGKVMIPIVFFSWAAVNTSMMLKNGTGLTVTDVVPDDSYIVDLVETSDEFWDGAYRGMELVFVGDFYADEAKVAKMYEYFEWLGTLSYIKGEVGMTTGHWYEHYVAFLEEQELDQYTDFHANLSSFLDGPGNIWRTDVACTSGDYSNCDEIKCAKFVTWQTSQIDTFELYQIEVEVNDKIEELGFKGSYNWIAEFGYADADASIEAATLQSLLTCVAVVMVLMIMLMDTGSAVCIFVCVLFVDMDLLGMAYFWNVKLSSISFSGLIMSIGLSIDYNIHIAHAFLDGKGGVAERTMHALNLMGPSVCKGGLTTFFGTAVLSFASSTVFRIFFKMCLGTVIYGILHGVVLMPVLLGWYITWFPSKGGGGKASAKVATVP</sequence>
<feature type="transmembrane region" description="Helical" evidence="3">
    <location>
        <begin position="699"/>
        <end position="717"/>
    </location>
</feature>
<feature type="transmembrane region" description="Helical" evidence="3">
    <location>
        <begin position="1126"/>
        <end position="1156"/>
    </location>
</feature>
<evidence type="ECO:0000313" key="5">
    <source>
        <dbReference type="EMBL" id="GMI34660.1"/>
    </source>
</evidence>
<feature type="transmembrane region" description="Helical" evidence="3">
    <location>
        <begin position="829"/>
        <end position="857"/>
    </location>
</feature>
<organism evidence="5 6">
    <name type="scientific">Tetraparma gracilis</name>
    <dbReference type="NCBI Taxonomy" id="2962635"/>
    <lineage>
        <taxon>Eukaryota</taxon>
        <taxon>Sar</taxon>
        <taxon>Stramenopiles</taxon>
        <taxon>Ochrophyta</taxon>
        <taxon>Bolidophyceae</taxon>
        <taxon>Parmales</taxon>
        <taxon>Triparmaceae</taxon>
        <taxon>Tetraparma</taxon>
    </lineage>
</organism>
<dbReference type="PANTHER" id="PTHR10796">
    <property type="entry name" value="PATCHED-RELATED"/>
    <property type="match status" value="1"/>
</dbReference>
<proteinExistence type="inferred from homology"/>
<feature type="region of interest" description="Disordered" evidence="2">
    <location>
        <begin position="408"/>
        <end position="443"/>
    </location>
</feature>
<feature type="transmembrane region" description="Helical" evidence="3">
    <location>
        <begin position="729"/>
        <end position="748"/>
    </location>
</feature>
<feature type="transmembrane region" description="Helical" evidence="3">
    <location>
        <begin position="1219"/>
        <end position="1245"/>
    </location>
</feature>
<feature type="transmembrane region" description="Helical" evidence="3">
    <location>
        <begin position="1176"/>
        <end position="1198"/>
    </location>
</feature>